<evidence type="ECO:0000313" key="14">
    <source>
        <dbReference type="Proteomes" id="UP000271087"/>
    </source>
</evidence>
<dbReference type="PRINTS" id="PR00237">
    <property type="entry name" value="GPCRRHODOPSN"/>
</dbReference>
<dbReference type="SUPFAM" id="SSF81321">
    <property type="entry name" value="Family A G protein-coupled receptor-like"/>
    <property type="match status" value="1"/>
</dbReference>
<feature type="transmembrane region" description="Helical" evidence="11">
    <location>
        <begin position="307"/>
        <end position="326"/>
    </location>
</feature>
<keyword evidence="4 11" id="KW-1133">Transmembrane helix</keyword>
<keyword evidence="6 11" id="KW-0472">Membrane</keyword>
<comment type="subcellular location">
    <subcellularLocation>
        <location evidence="1">Cell membrane</location>
        <topology evidence="1">Multi-pass membrane protein</topology>
    </subcellularLocation>
</comment>
<dbReference type="EMBL" id="UYRW01000124">
    <property type="protein sequence ID" value="VDK63395.1"/>
    <property type="molecule type" value="Genomic_DNA"/>
</dbReference>
<dbReference type="InterPro" id="IPR000276">
    <property type="entry name" value="GPCR_Rhodpsn"/>
</dbReference>
<evidence type="ECO:0000313" key="13">
    <source>
        <dbReference type="EMBL" id="VDK63395.1"/>
    </source>
</evidence>
<feature type="transmembrane region" description="Helical" evidence="11">
    <location>
        <begin position="91"/>
        <end position="117"/>
    </location>
</feature>
<dbReference type="GO" id="GO:0071880">
    <property type="term" value="P:adenylate cyclase-activating adrenergic receptor signaling pathway"/>
    <property type="evidence" value="ECO:0007669"/>
    <property type="project" value="TreeGrafter"/>
</dbReference>
<feature type="transmembrane region" description="Helical" evidence="11">
    <location>
        <begin position="212"/>
        <end position="237"/>
    </location>
</feature>
<dbReference type="GO" id="GO:0004993">
    <property type="term" value="F:G protein-coupled serotonin receptor activity"/>
    <property type="evidence" value="ECO:0007669"/>
    <property type="project" value="UniProtKB-ARBA"/>
</dbReference>
<dbReference type="PANTHER" id="PTHR24248">
    <property type="entry name" value="ADRENERGIC RECEPTOR-RELATED G-PROTEIN COUPLED RECEPTOR"/>
    <property type="match status" value="1"/>
</dbReference>
<gene>
    <name evidence="13" type="ORF">NOO_LOCUS1062</name>
</gene>
<dbReference type="Pfam" id="PF00001">
    <property type="entry name" value="7tm_1"/>
    <property type="match status" value="1"/>
</dbReference>
<evidence type="ECO:0000256" key="9">
    <source>
        <dbReference type="ARBA" id="ARBA00023224"/>
    </source>
</evidence>
<keyword evidence="5 10" id="KW-0297">G-protein coupled receptor</keyword>
<dbReference type="SMART" id="SM01381">
    <property type="entry name" value="7TM_GPCR_Srsx"/>
    <property type="match status" value="1"/>
</dbReference>
<proteinExistence type="inferred from homology"/>
<keyword evidence="14" id="KW-1185">Reference proteome</keyword>
<dbReference type="CDD" id="cd15329">
    <property type="entry name" value="7tmA_5-HT7"/>
    <property type="match status" value="1"/>
</dbReference>
<dbReference type="AlphaFoldDB" id="A0A182DZF0"/>
<keyword evidence="8 10" id="KW-0675">Receptor</keyword>
<evidence type="ECO:0000256" key="4">
    <source>
        <dbReference type="ARBA" id="ARBA00022989"/>
    </source>
</evidence>
<dbReference type="PROSITE" id="PS50262">
    <property type="entry name" value="G_PROTEIN_RECEP_F1_2"/>
    <property type="match status" value="1"/>
</dbReference>
<accession>A0A182DZF0</accession>
<keyword evidence="2" id="KW-1003">Cell membrane</keyword>
<keyword evidence="3 10" id="KW-0812">Transmembrane</keyword>
<evidence type="ECO:0000256" key="8">
    <source>
        <dbReference type="ARBA" id="ARBA00023170"/>
    </source>
</evidence>
<evidence type="ECO:0000256" key="1">
    <source>
        <dbReference type="ARBA" id="ARBA00004651"/>
    </source>
</evidence>
<keyword evidence="7" id="KW-1015">Disulfide bond</keyword>
<evidence type="ECO:0000256" key="3">
    <source>
        <dbReference type="ARBA" id="ARBA00022692"/>
    </source>
</evidence>
<comment type="similarity">
    <text evidence="10">Belongs to the G-protein coupled receptor 1 family.</text>
</comment>
<feature type="transmembrane region" description="Helical" evidence="11">
    <location>
        <begin position="52"/>
        <end position="79"/>
    </location>
</feature>
<dbReference type="OrthoDB" id="5951059at2759"/>
<dbReference type="GO" id="GO:0005886">
    <property type="term" value="C:plasma membrane"/>
    <property type="evidence" value="ECO:0007669"/>
    <property type="project" value="UniProtKB-SubCell"/>
</dbReference>
<evidence type="ECO:0000256" key="7">
    <source>
        <dbReference type="ARBA" id="ARBA00023157"/>
    </source>
</evidence>
<dbReference type="Gene3D" id="1.20.1070.10">
    <property type="entry name" value="Rhodopsin 7-helix transmembrane proteins"/>
    <property type="match status" value="1"/>
</dbReference>
<dbReference type="PROSITE" id="PS00237">
    <property type="entry name" value="G_PROTEIN_RECEP_F1_1"/>
    <property type="match status" value="1"/>
</dbReference>
<organism evidence="15">
    <name type="scientific">Onchocerca ochengi</name>
    <name type="common">Filarial nematode worm</name>
    <dbReference type="NCBI Taxonomy" id="42157"/>
    <lineage>
        <taxon>Eukaryota</taxon>
        <taxon>Metazoa</taxon>
        <taxon>Ecdysozoa</taxon>
        <taxon>Nematoda</taxon>
        <taxon>Chromadorea</taxon>
        <taxon>Rhabditida</taxon>
        <taxon>Spirurina</taxon>
        <taxon>Spiruromorpha</taxon>
        <taxon>Filarioidea</taxon>
        <taxon>Onchocercidae</taxon>
        <taxon>Onchocerca</taxon>
    </lineage>
</organism>
<evidence type="ECO:0000256" key="2">
    <source>
        <dbReference type="ARBA" id="ARBA00022475"/>
    </source>
</evidence>
<evidence type="ECO:0000256" key="11">
    <source>
        <dbReference type="SAM" id="Phobius"/>
    </source>
</evidence>
<keyword evidence="9 10" id="KW-0807">Transducer</keyword>
<dbReference type="WBParaSite" id="nOo.2.0.1.t01062-RA">
    <property type="protein sequence ID" value="nOo.2.0.1.t01062-RA"/>
    <property type="gene ID" value="nOo.2.0.1.g01062"/>
</dbReference>
<reference evidence="15" key="1">
    <citation type="submission" date="2016-06" db="UniProtKB">
        <authorList>
            <consortium name="WormBaseParasite"/>
        </authorList>
    </citation>
    <scope>IDENTIFICATION</scope>
</reference>
<evidence type="ECO:0000256" key="10">
    <source>
        <dbReference type="RuleBase" id="RU000688"/>
    </source>
</evidence>
<evidence type="ECO:0000256" key="6">
    <source>
        <dbReference type="ARBA" id="ARBA00023136"/>
    </source>
</evidence>
<reference evidence="13 14" key="2">
    <citation type="submission" date="2018-08" db="EMBL/GenBank/DDBJ databases">
        <authorList>
            <person name="Laetsch R D."/>
            <person name="Stevens L."/>
            <person name="Kumar S."/>
            <person name="Blaxter L. M."/>
        </authorList>
    </citation>
    <scope>NUCLEOTIDE SEQUENCE [LARGE SCALE GENOMIC DNA]</scope>
</reference>
<evidence type="ECO:0000256" key="5">
    <source>
        <dbReference type="ARBA" id="ARBA00023040"/>
    </source>
</evidence>
<dbReference type="PANTHER" id="PTHR24248:SF199">
    <property type="entry name" value="IP13425P-RELATED"/>
    <property type="match status" value="1"/>
</dbReference>
<dbReference type="Proteomes" id="UP000271087">
    <property type="component" value="Unassembled WGS sequence"/>
</dbReference>
<feature type="transmembrane region" description="Helical" evidence="11">
    <location>
        <begin position="171"/>
        <end position="192"/>
    </location>
</feature>
<evidence type="ECO:0000313" key="15">
    <source>
        <dbReference type="WBParaSite" id="nOo.2.0.1.t01062-RA"/>
    </source>
</evidence>
<evidence type="ECO:0000259" key="12">
    <source>
        <dbReference type="PROSITE" id="PS50262"/>
    </source>
</evidence>
<sequence>MMMTTSIVHNVTTKMTATTTAITTTITAAVISSVNSFDGTTTVSNSFDEAVTVAIICLLIGLMIVATLVGNSLVIMAVLFVRKLKIQPANYLFVSLAVADFCVGLLVMPIALIDLLTDRWILGGVVCRFWTSADLTLCTASIVNLCMISVDRYCAVSQPLRYAAQRTRQRIFCYVIIVWILSLVVSISPLVIWPAKNIEGKCQVNQNPVYQIYATLIAFYGPTCIMIILYAKMWLAVKRLAERDRMLAIGTDKSINGTSLTIKLHGSANLSDPLNRNHCPSAILQKISVVHANKFQEKSEGKARKTLGMMMSIFVICWLPFFLLALLKPQGLLPPRWLDHLALWLGYSNSLMNPLIYCKHNREFRIPIREMLCCRFRTLHSVMRKESFTNKYGPSRKSGHKLVMSGKHQKTLLAPAENFSDQQMQENPVEIPKPHMKFEWGSTKRLKSSRFKE</sequence>
<dbReference type="InterPro" id="IPR017452">
    <property type="entry name" value="GPCR_Rhodpsn_7TM"/>
</dbReference>
<feature type="transmembrane region" description="Helical" evidence="11">
    <location>
        <begin position="129"/>
        <end position="150"/>
    </location>
</feature>
<name>A0A182DZF0_ONCOC</name>
<protein>
    <submittedName>
        <fullName evidence="15">G_PROTEIN_RECEP_F1_2 domain-containing protein</fullName>
    </submittedName>
</protein>
<dbReference type="GO" id="GO:0043410">
    <property type="term" value="P:positive regulation of MAPK cascade"/>
    <property type="evidence" value="ECO:0007669"/>
    <property type="project" value="TreeGrafter"/>
</dbReference>
<dbReference type="STRING" id="42157.A0A182DZF0"/>
<feature type="domain" description="G-protein coupled receptors family 1 profile" evidence="12">
    <location>
        <begin position="70"/>
        <end position="357"/>
    </location>
</feature>